<feature type="region of interest" description="Disordered" evidence="1">
    <location>
        <begin position="1"/>
        <end position="22"/>
    </location>
</feature>
<dbReference type="AlphaFoldDB" id="K0RUU9"/>
<organism evidence="2 3">
    <name type="scientific">Thalassiosira oceanica</name>
    <name type="common">Marine diatom</name>
    <dbReference type="NCBI Taxonomy" id="159749"/>
    <lineage>
        <taxon>Eukaryota</taxon>
        <taxon>Sar</taxon>
        <taxon>Stramenopiles</taxon>
        <taxon>Ochrophyta</taxon>
        <taxon>Bacillariophyta</taxon>
        <taxon>Coscinodiscophyceae</taxon>
        <taxon>Thalassiosirophycidae</taxon>
        <taxon>Thalassiosirales</taxon>
        <taxon>Thalassiosiraceae</taxon>
        <taxon>Thalassiosira</taxon>
    </lineage>
</organism>
<dbReference type="Proteomes" id="UP000266841">
    <property type="component" value="Unassembled WGS sequence"/>
</dbReference>
<dbReference type="InterPro" id="IPR011990">
    <property type="entry name" value="TPR-like_helical_dom_sf"/>
</dbReference>
<protein>
    <submittedName>
        <fullName evidence="2">Uncharacterized protein</fullName>
    </submittedName>
</protein>
<reference evidence="2 3" key="1">
    <citation type="journal article" date="2012" name="Genome Biol.">
        <title>Genome and low-iron response of an oceanic diatom adapted to chronic iron limitation.</title>
        <authorList>
            <person name="Lommer M."/>
            <person name="Specht M."/>
            <person name="Roy A.S."/>
            <person name="Kraemer L."/>
            <person name="Andreson R."/>
            <person name="Gutowska M.A."/>
            <person name="Wolf J."/>
            <person name="Bergner S.V."/>
            <person name="Schilhabel M.B."/>
            <person name="Klostermeier U.C."/>
            <person name="Beiko R.G."/>
            <person name="Rosenstiel P."/>
            <person name="Hippler M."/>
            <person name="Laroche J."/>
        </authorList>
    </citation>
    <scope>NUCLEOTIDE SEQUENCE [LARGE SCALE GENOMIC DNA]</scope>
    <source>
        <strain evidence="2 3">CCMP1005</strain>
    </source>
</reference>
<sequence>MFVFGSAANSIGTGTDSNASQSADGIPSFTFDASLLSADDTPTASGDDAVDTTSAEGGFEFTEASATNRGEAGGKPYKTPLFGSTLSPLGKEDEKYGQHGVDMMPSRPMTMMRGIEDEGPTNPSRPQHAGADVSAYMTNALQTMMSSMLGDTSNLQDCCCETNWRGLPAQELFLASMRHDVDRLQDLLADPDMKSLVNDRDGDKSGILHNVCLNKVSDQSSKIIEMLVEAGCNVDMKGGVAQETALSIACTYSKYEHVEALVKAGARVDISDCFGKTPLDHARENFEKRGKKLLSKKRGSTDDAKKIYELVGEANSLLRNDASRAQLAEKIRQEGNKAFSKKQFKNARKLYTDSLAVLEDHRTFSNRALCSIKIGRLIFEKFGKFEQKDDGTYYTNYPDSVRQWGDEVVTDAGKALEMNGDFEKSHYRLVLGHAMRRDFPRAKRACAKGQKRFPDNVELKKSRAFLEQLHTPDEIEYGMGSSEADRLVDEGCDACQCSYCFKIQPFYEEKNRCVTCGMDMAKYEPGVFAPLIIKFVMGYT</sequence>
<dbReference type="Gene3D" id="1.25.40.10">
    <property type="entry name" value="Tetratricopeptide repeat domain"/>
    <property type="match status" value="1"/>
</dbReference>
<dbReference type="PANTHER" id="PTHR46224">
    <property type="entry name" value="ANKYRIN REPEAT FAMILY PROTEIN"/>
    <property type="match status" value="1"/>
</dbReference>
<dbReference type="Gene3D" id="1.25.40.20">
    <property type="entry name" value="Ankyrin repeat-containing domain"/>
    <property type="match status" value="1"/>
</dbReference>
<dbReference type="SUPFAM" id="SSF48452">
    <property type="entry name" value="TPR-like"/>
    <property type="match status" value="1"/>
</dbReference>
<comment type="caution">
    <text evidence="2">The sequence shown here is derived from an EMBL/GenBank/DDBJ whole genome shotgun (WGS) entry which is preliminary data.</text>
</comment>
<feature type="compositionally biased region" description="Polar residues" evidence="1">
    <location>
        <begin position="7"/>
        <end position="22"/>
    </location>
</feature>
<dbReference type="Pfam" id="PF12796">
    <property type="entry name" value="Ank_2"/>
    <property type="match status" value="1"/>
</dbReference>
<dbReference type="PANTHER" id="PTHR46224:SF6">
    <property type="entry name" value="ANKYRIN REPEAT FAMILY PROTEIN"/>
    <property type="match status" value="1"/>
</dbReference>
<keyword evidence="3" id="KW-1185">Reference proteome</keyword>
<evidence type="ECO:0000313" key="3">
    <source>
        <dbReference type="Proteomes" id="UP000266841"/>
    </source>
</evidence>
<gene>
    <name evidence="2" type="ORF">THAOC_30501</name>
</gene>
<proteinExistence type="predicted"/>
<evidence type="ECO:0000256" key="1">
    <source>
        <dbReference type="SAM" id="MobiDB-lite"/>
    </source>
</evidence>
<accession>K0RUU9</accession>
<dbReference type="OrthoDB" id="156568at2759"/>
<dbReference type="InterPro" id="IPR051616">
    <property type="entry name" value="Cul2-RING_E3_ligase_SR"/>
</dbReference>
<name>K0RUU9_THAOC</name>
<dbReference type="SUPFAM" id="SSF48403">
    <property type="entry name" value="Ankyrin repeat"/>
    <property type="match status" value="1"/>
</dbReference>
<evidence type="ECO:0000313" key="2">
    <source>
        <dbReference type="EMBL" id="EJK50492.1"/>
    </source>
</evidence>
<dbReference type="EMBL" id="AGNL01043551">
    <property type="protein sequence ID" value="EJK50492.1"/>
    <property type="molecule type" value="Genomic_DNA"/>
</dbReference>
<dbReference type="InterPro" id="IPR002110">
    <property type="entry name" value="Ankyrin_rpt"/>
</dbReference>
<dbReference type="InterPro" id="IPR036770">
    <property type="entry name" value="Ankyrin_rpt-contain_sf"/>
</dbReference>